<organism evidence="3 4">
    <name type="scientific">Butyricimonas faecihominis</name>
    <dbReference type="NCBI Taxonomy" id="1472416"/>
    <lineage>
        <taxon>Bacteria</taxon>
        <taxon>Pseudomonadati</taxon>
        <taxon>Bacteroidota</taxon>
        <taxon>Bacteroidia</taxon>
        <taxon>Bacteroidales</taxon>
        <taxon>Odoribacteraceae</taxon>
        <taxon>Butyricimonas</taxon>
    </lineage>
</organism>
<dbReference type="EMBL" id="JACIES010000009">
    <property type="protein sequence ID" value="MBB4027395.1"/>
    <property type="molecule type" value="Genomic_DNA"/>
</dbReference>
<dbReference type="GO" id="GO:0045454">
    <property type="term" value="P:cell redox homeostasis"/>
    <property type="evidence" value="ECO:0007669"/>
    <property type="project" value="TreeGrafter"/>
</dbReference>
<protein>
    <submittedName>
        <fullName evidence="3">Thioredoxin-related protein</fullName>
    </submittedName>
</protein>
<keyword evidence="4" id="KW-1185">Reference proteome</keyword>
<dbReference type="SUPFAM" id="SSF52833">
    <property type="entry name" value="Thioredoxin-like"/>
    <property type="match status" value="1"/>
</dbReference>
<dbReference type="PANTHER" id="PTHR32234">
    <property type="entry name" value="THIOL:DISULFIDE INTERCHANGE PROTEIN DSBD"/>
    <property type="match status" value="1"/>
</dbReference>
<dbReference type="InterPro" id="IPR036249">
    <property type="entry name" value="Thioredoxin-like_sf"/>
</dbReference>
<gene>
    <name evidence="3" type="ORF">GGR14_003205</name>
</gene>
<accession>A0A7W6MZX8</accession>
<feature type="chain" id="PRO_5030618884" evidence="1">
    <location>
        <begin position="21"/>
        <end position="362"/>
    </location>
</feature>
<dbReference type="RefSeq" id="WP_164719962.1">
    <property type="nucleotide sequence ID" value="NZ_AP028155.1"/>
</dbReference>
<dbReference type="GO" id="GO:0015035">
    <property type="term" value="F:protein-disulfide reductase activity"/>
    <property type="evidence" value="ECO:0007669"/>
    <property type="project" value="TreeGrafter"/>
</dbReference>
<reference evidence="3 4" key="1">
    <citation type="submission" date="2020-08" db="EMBL/GenBank/DDBJ databases">
        <title>Genomic Encyclopedia of Type Strains, Phase IV (KMG-IV): sequencing the most valuable type-strain genomes for metagenomic binning, comparative biology and taxonomic classification.</title>
        <authorList>
            <person name="Goeker M."/>
        </authorList>
    </citation>
    <scope>NUCLEOTIDE SEQUENCE [LARGE SCALE GENOMIC DNA]</scope>
    <source>
        <strain evidence="3 4">DSM 105721</strain>
    </source>
</reference>
<dbReference type="PROSITE" id="PS51352">
    <property type="entry name" value="THIOREDOXIN_2"/>
    <property type="match status" value="1"/>
</dbReference>
<dbReference type="Pfam" id="PF13899">
    <property type="entry name" value="Thioredoxin_7"/>
    <property type="match status" value="1"/>
</dbReference>
<dbReference type="Gene3D" id="3.40.30.10">
    <property type="entry name" value="Glutaredoxin"/>
    <property type="match status" value="1"/>
</dbReference>
<sequence length="362" mass="41438">MNKILYVFVAFFMLQMGAFAQTNFEELTLAKALEKAKAENKLVFVDTYTSWCMPCKYMANTIFPKPEMGAYLNPRFVCVKYNTEEGEGAEIMKRYEISAFPTFLILNTKGEVQHRIVGGSETVEDFIKRVAEGLDEDKAIGILAVKYEKGDRDVKLLVKYARALLAVDDPLTVQVANELISKLNDSQRVDSAYWFIYEHPVLTQVGSPNMEYLLANAERFQKSIGAERVNEKIATAFDLQLTNMITGRDRQSGMEAIDKVEKEMEKYEFPSKSRLKLFVEIARTQKSGDVEKLLQVCEKNIPQIEHEHLLAMFFPLSLTIKRNGNEDQQQRILKLAKKLLAETTNDKFKFSLGQFIPYALEK</sequence>
<dbReference type="Proteomes" id="UP000546007">
    <property type="component" value="Unassembled WGS sequence"/>
</dbReference>
<dbReference type="PANTHER" id="PTHR32234:SF0">
    <property type="entry name" value="THIOL:DISULFIDE INTERCHANGE PROTEIN DSBD"/>
    <property type="match status" value="1"/>
</dbReference>
<feature type="domain" description="Thioredoxin" evidence="2">
    <location>
        <begin position="10"/>
        <end position="135"/>
    </location>
</feature>
<dbReference type="GeneID" id="93102927"/>
<proteinExistence type="predicted"/>
<dbReference type="InterPro" id="IPR013766">
    <property type="entry name" value="Thioredoxin_domain"/>
</dbReference>
<evidence type="ECO:0000256" key="1">
    <source>
        <dbReference type="SAM" id="SignalP"/>
    </source>
</evidence>
<keyword evidence="1" id="KW-0732">Signal</keyword>
<evidence type="ECO:0000313" key="3">
    <source>
        <dbReference type="EMBL" id="MBB4027395.1"/>
    </source>
</evidence>
<comment type="caution">
    <text evidence="3">The sequence shown here is derived from an EMBL/GenBank/DDBJ whole genome shotgun (WGS) entry which is preliminary data.</text>
</comment>
<dbReference type="AlphaFoldDB" id="A0A7W6MZX8"/>
<evidence type="ECO:0000313" key="4">
    <source>
        <dbReference type="Proteomes" id="UP000546007"/>
    </source>
</evidence>
<feature type="signal peptide" evidence="1">
    <location>
        <begin position="1"/>
        <end position="20"/>
    </location>
</feature>
<name>A0A7W6MZX8_9BACT</name>
<evidence type="ECO:0000259" key="2">
    <source>
        <dbReference type="PROSITE" id="PS51352"/>
    </source>
</evidence>